<evidence type="ECO:0000256" key="2">
    <source>
        <dbReference type="SAM" id="SignalP"/>
    </source>
</evidence>
<protein>
    <recommendedName>
        <fullName evidence="5">TIGR02186 family protein</fullName>
    </recommendedName>
</protein>
<feature type="transmembrane region" description="Helical" evidence="1">
    <location>
        <begin position="224"/>
        <end position="248"/>
    </location>
</feature>
<accession>A0A5J5GBN6</accession>
<evidence type="ECO:0008006" key="5">
    <source>
        <dbReference type="Google" id="ProtNLM"/>
    </source>
</evidence>
<organism evidence="3 4">
    <name type="scientific">Histidinibacterium aquaticum</name>
    <dbReference type="NCBI Taxonomy" id="2613962"/>
    <lineage>
        <taxon>Bacteria</taxon>
        <taxon>Pseudomonadati</taxon>
        <taxon>Pseudomonadota</taxon>
        <taxon>Alphaproteobacteria</taxon>
        <taxon>Rhodobacterales</taxon>
        <taxon>Paracoccaceae</taxon>
        <taxon>Histidinibacterium</taxon>
    </lineage>
</organism>
<keyword evidence="1" id="KW-1133">Transmembrane helix</keyword>
<keyword evidence="1" id="KW-0812">Transmembrane</keyword>
<proteinExistence type="predicted"/>
<comment type="caution">
    <text evidence="3">The sequence shown here is derived from an EMBL/GenBank/DDBJ whole genome shotgun (WGS) entry which is preliminary data.</text>
</comment>
<dbReference type="RefSeq" id="WP_150446718.1">
    <property type="nucleotide sequence ID" value="NZ_VYQE01000007.1"/>
</dbReference>
<reference evidence="3 4" key="1">
    <citation type="submission" date="2019-09" db="EMBL/GenBank/DDBJ databases">
        <authorList>
            <person name="Park J.-S."/>
            <person name="Choi H.-J."/>
        </authorList>
    </citation>
    <scope>NUCLEOTIDE SEQUENCE [LARGE SCALE GENOMIC DNA]</scope>
    <source>
        <strain evidence="3 4">176SS1-4</strain>
    </source>
</reference>
<dbReference type="InterPro" id="IPR019088">
    <property type="entry name" value="CHP02186-rel_TM"/>
</dbReference>
<sequence length="250" mass="27779">MIRLLLLLLLAGPAAAEEVVLGLSRDEVSITATFDGSEILFYGAVKREEPIPEDADLEVIVTVEGPSEPLTVRRKDRVAGIWINRAAMRMDLAPSFYAVATTGPLREVISHTEELRHNVTIPQSIRAVGEVEGVDDPEAFRQALIRIRAEDGLYQMLEGEVTLEEETLFYTRVELPANLTEGLYGVRIFLTRDREVIDVYRGEIEVQKVGLERFLFKLAQEQPLVYGLLSIVIAIAAGWGASAVFRALQS</sequence>
<feature type="signal peptide" evidence="2">
    <location>
        <begin position="1"/>
        <end position="16"/>
    </location>
</feature>
<gene>
    <name evidence="3" type="ORF">F3S47_18075</name>
</gene>
<name>A0A5J5GBN6_9RHOB</name>
<keyword evidence="1" id="KW-0472">Membrane</keyword>
<dbReference type="Pfam" id="PF09608">
    <property type="entry name" value="Alph_Pro_TM"/>
    <property type="match status" value="1"/>
</dbReference>
<dbReference type="AlphaFoldDB" id="A0A5J5GBN6"/>
<evidence type="ECO:0000313" key="3">
    <source>
        <dbReference type="EMBL" id="KAA9005212.1"/>
    </source>
</evidence>
<keyword evidence="2" id="KW-0732">Signal</keyword>
<evidence type="ECO:0000256" key="1">
    <source>
        <dbReference type="SAM" id="Phobius"/>
    </source>
</evidence>
<dbReference type="Proteomes" id="UP000326554">
    <property type="component" value="Unassembled WGS sequence"/>
</dbReference>
<evidence type="ECO:0000313" key="4">
    <source>
        <dbReference type="Proteomes" id="UP000326554"/>
    </source>
</evidence>
<keyword evidence="4" id="KW-1185">Reference proteome</keyword>
<feature type="chain" id="PRO_5023890524" description="TIGR02186 family protein" evidence="2">
    <location>
        <begin position="17"/>
        <end position="250"/>
    </location>
</feature>
<dbReference type="EMBL" id="VYQE01000007">
    <property type="protein sequence ID" value="KAA9005212.1"/>
    <property type="molecule type" value="Genomic_DNA"/>
</dbReference>